<evidence type="ECO:0000313" key="1">
    <source>
        <dbReference type="EMBL" id="JAD74099.1"/>
    </source>
</evidence>
<reference evidence="1" key="2">
    <citation type="journal article" date="2015" name="Data Brief">
        <title>Shoot transcriptome of the giant reed, Arundo donax.</title>
        <authorList>
            <person name="Barrero R.A."/>
            <person name="Guerrero F.D."/>
            <person name="Moolhuijzen P."/>
            <person name="Goolsby J.A."/>
            <person name="Tidwell J."/>
            <person name="Bellgard S.E."/>
            <person name="Bellgard M.I."/>
        </authorList>
    </citation>
    <scope>NUCLEOTIDE SEQUENCE</scope>
    <source>
        <tissue evidence="1">Shoot tissue taken approximately 20 cm above the soil surface</tissue>
    </source>
</reference>
<dbReference type="EMBL" id="GBRH01223796">
    <property type="protein sequence ID" value="JAD74099.1"/>
    <property type="molecule type" value="Transcribed_RNA"/>
</dbReference>
<protein>
    <submittedName>
        <fullName evidence="1">Uncharacterized protein</fullName>
    </submittedName>
</protein>
<name>A0A0A9CCU9_ARUDO</name>
<proteinExistence type="predicted"/>
<accession>A0A0A9CCU9</accession>
<dbReference type="AlphaFoldDB" id="A0A0A9CCU9"/>
<reference evidence="1" key="1">
    <citation type="submission" date="2014-09" db="EMBL/GenBank/DDBJ databases">
        <authorList>
            <person name="Magalhaes I.L.F."/>
            <person name="Oliveira U."/>
            <person name="Santos F.R."/>
            <person name="Vidigal T.H.D.A."/>
            <person name="Brescovit A.D."/>
            <person name="Santos A.J."/>
        </authorList>
    </citation>
    <scope>NUCLEOTIDE SEQUENCE</scope>
    <source>
        <tissue evidence="1">Shoot tissue taken approximately 20 cm above the soil surface</tissue>
    </source>
</reference>
<sequence length="54" mass="5937">MAVSFVTGTPGYPHSAYYVNPGSLGSDFRFALCNADLRTEKLLRTTRDVSRSPL</sequence>
<organism evidence="1">
    <name type="scientific">Arundo donax</name>
    <name type="common">Giant reed</name>
    <name type="synonym">Donax arundinaceus</name>
    <dbReference type="NCBI Taxonomy" id="35708"/>
    <lineage>
        <taxon>Eukaryota</taxon>
        <taxon>Viridiplantae</taxon>
        <taxon>Streptophyta</taxon>
        <taxon>Embryophyta</taxon>
        <taxon>Tracheophyta</taxon>
        <taxon>Spermatophyta</taxon>
        <taxon>Magnoliopsida</taxon>
        <taxon>Liliopsida</taxon>
        <taxon>Poales</taxon>
        <taxon>Poaceae</taxon>
        <taxon>PACMAD clade</taxon>
        <taxon>Arundinoideae</taxon>
        <taxon>Arundineae</taxon>
        <taxon>Arundo</taxon>
    </lineage>
</organism>